<dbReference type="EMBL" id="JAVFWL010000001">
    <property type="protein sequence ID" value="KAK6726549.1"/>
    <property type="molecule type" value="Genomic_DNA"/>
</dbReference>
<name>A0ABR1BJB1_NECAM</name>
<keyword evidence="2" id="KW-1185">Reference proteome</keyword>
<accession>A0ABR1BJB1</accession>
<protein>
    <submittedName>
        <fullName evidence="1">Uncharacterized protein</fullName>
    </submittedName>
</protein>
<evidence type="ECO:0000313" key="2">
    <source>
        <dbReference type="Proteomes" id="UP001303046"/>
    </source>
</evidence>
<evidence type="ECO:0000313" key="1">
    <source>
        <dbReference type="EMBL" id="KAK6726549.1"/>
    </source>
</evidence>
<proteinExistence type="predicted"/>
<dbReference type="Proteomes" id="UP001303046">
    <property type="component" value="Unassembled WGS sequence"/>
</dbReference>
<organism evidence="1 2">
    <name type="scientific">Necator americanus</name>
    <name type="common">Human hookworm</name>
    <dbReference type="NCBI Taxonomy" id="51031"/>
    <lineage>
        <taxon>Eukaryota</taxon>
        <taxon>Metazoa</taxon>
        <taxon>Ecdysozoa</taxon>
        <taxon>Nematoda</taxon>
        <taxon>Chromadorea</taxon>
        <taxon>Rhabditida</taxon>
        <taxon>Rhabditina</taxon>
        <taxon>Rhabditomorpha</taxon>
        <taxon>Strongyloidea</taxon>
        <taxon>Ancylostomatidae</taxon>
        <taxon>Bunostominae</taxon>
        <taxon>Necator</taxon>
    </lineage>
</organism>
<sequence length="70" mass="8330">MKFYCQVTFIHLSGAKERKESIPRLAKFLFLIVMKSERVKQDGTEVYEQSNWTPPPQIRYLSVFLTFPME</sequence>
<comment type="caution">
    <text evidence="1">The sequence shown here is derived from an EMBL/GenBank/DDBJ whole genome shotgun (WGS) entry which is preliminary data.</text>
</comment>
<gene>
    <name evidence="1" type="primary">Necator_chrI.g836</name>
    <name evidence="1" type="ORF">RB195_004713</name>
</gene>
<reference evidence="1 2" key="1">
    <citation type="submission" date="2023-08" db="EMBL/GenBank/DDBJ databases">
        <title>A Necator americanus chromosomal reference genome.</title>
        <authorList>
            <person name="Ilik V."/>
            <person name="Petrzelkova K.J."/>
            <person name="Pardy F."/>
            <person name="Fuh T."/>
            <person name="Niatou-Singa F.S."/>
            <person name="Gouil Q."/>
            <person name="Baker L."/>
            <person name="Ritchie M.E."/>
            <person name="Jex A.R."/>
            <person name="Gazzola D."/>
            <person name="Li H."/>
            <person name="Toshio Fujiwara R."/>
            <person name="Zhan B."/>
            <person name="Aroian R.V."/>
            <person name="Pafco B."/>
            <person name="Schwarz E.M."/>
        </authorList>
    </citation>
    <scope>NUCLEOTIDE SEQUENCE [LARGE SCALE GENOMIC DNA]</scope>
    <source>
        <strain evidence="1 2">Aroian</strain>
        <tissue evidence="1">Whole animal</tissue>
    </source>
</reference>